<name>A0A445EJ07_ARAHY</name>
<evidence type="ECO:0008006" key="3">
    <source>
        <dbReference type="Google" id="ProtNLM"/>
    </source>
</evidence>
<proteinExistence type="predicted"/>
<keyword evidence="2" id="KW-1185">Reference proteome</keyword>
<dbReference type="Proteomes" id="UP000289738">
    <property type="component" value="Chromosome A02"/>
</dbReference>
<accession>A0A445EJ07</accession>
<evidence type="ECO:0000313" key="2">
    <source>
        <dbReference type="Proteomes" id="UP000289738"/>
    </source>
</evidence>
<organism evidence="1 2">
    <name type="scientific">Arachis hypogaea</name>
    <name type="common">Peanut</name>
    <dbReference type="NCBI Taxonomy" id="3818"/>
    <lineage>
        <taxon>Eukaryota</taxon>
        <taxon>Viridiplantae</taxon>
        <taxon>Streptophyta</taxon>
        <taxon>Embryophyta</taxon>
        <taxon>Tracheophyta</taxon>
        <taxon>Spermatophyta</taxon>
        <taxon>Magnoliopsida</taxon>
        <taxon>eudicotyledons</taxon>
        <taxon>Gunneridae</taxon>
        <taxon>Pentapetalae</taxon>
        <taxon>rosids</taxon>
        <taxon>fabids</taxon>
        <taxon>Fabales</taxon>
        <taxon>Fabaceae</taxon>
        <taxon>Papilionoideae</taxon>
        <taxon>50 kb inversion clade</taxon>
        <taxon>dalbergioids sensu lato</taxon>
        <taxon>Dalbergieae</taxon>
        <taxon>Pterocarpus clade</taxon>
        <taxon>Arachis</taxon>
    </lineage>
</organism>
<gene>
    <name evidence="1" type="ORF">Ahy_A02g010034</name>
</gene>
<dbReference type="EMBL" id="SDMP01000002">
    <property type="protein sequence ID" value="RYR75381.1"/>
    <property type="molecule type" value="Genomic_DNA"/>
</dbReference>
<dbReference type="AlphaFoldDB" id="A0A445EJ07"/>
<comment type="caution">
    <text evidence="1">The sequence shown here is derived from an EMBL/GenBank/DDBJ whole genome shotgun (WGS) entry which is preliminary data.</text>
</comment>
<sequence>MQRAGNIVVNRFDRRNKVFEVHEMPSGKVLVVDLARRRCECGHFQVERLLCRNIYISDVYKMSEIWKVYREKFVPLGDTETWPDYMGATLVINPALRRK</sequence>
<evidence type="ECO:0000313" key="1">
    <source>
        <dbReference type="EMBL" id="RYR75381.1"/>
    </source>
</evidence>
<protein>
    <recommendedName>
        <fullName evidence="3">SWIM-type domain-containing protein</fullName>
    </recommendedName>
</protein>
<reference evidence="1 2" key="1">
    <citation type="submission" date="2019-01" db="EMBL/GenBank/DDBJ databases">
        <title>Sequencing of cultivated peanut Arachis hypogaea provides insights into genome evolution and oil improvement.</title>
        <authorList>
            <person name="Chen X."/>
        </authorList>
    </citation>
    <scope>NUCLEOTIDE SEQUENCE [LARGE SCALE GENOMIC DNA]</scope>
    <source>
        <strain evidence="2">cv. Fuhuasheng</strain>
        <tissue evidence="1">Leaves</tissue>
    </source>
</reference>